<evidence type="ECO:0000313" key="1">
    <source>
        <dbReference type="EMBL" id="AEV18236.1"/>
    </source>
</evidence>
<name>A0ABM5MEY5_GEOTH</name>
<gene>
    <name evidence="2" type="ORF">GTCCBUS3UF5_36780</name>
    <name evidence="1" type="ORF">GTCCBUS3UF5_9140</name>
</gene>
<proteinExistence type="predicted"/>
<dbReference type="EMBL" id="CP003125">
    <property type="protein sequence ID" value="AEV20978.1"/>
    <property type="molecule type" value="Genomic_DNA"/>
</dbReference>
<sequence>MGYDSVLACNNPYRSPLSCPIRLPRPTWLLPLMSHPFSSTFFPASSNKSISKQAFSHG</sequence>
<protein>
    <submittedName>
        <fullName evidence="1">Uncharacterized protein</fullName>
    </submittedName>
</protein>
<evidence type="ECO:0000313" key="2">
    <source>
        <dbReference type="EMBL" id="AEV20978.1"/>
    </source>
</evidence>
<dbReference type="Proteomes" id="UP000005636">
    <property type="component" value="Chromosome"/>
</dbReference>
<dbReference type="EMBL" id="CP003125">
    <property type="protein sequence ID" value="AEV18236.1"/>
    <property type="molecule type" value="Genomic_DNA"/>
</dbReference>
<accession>A0ABM5MEY5</accession>
<keyword evidence="3" id="KW-1185">Reference proteome</keyword>
<organism evidence="1 3">
    <name type="scientific">Geobacillus thermoleovorans CCB_US3_UF5</name>
    <dbReference type="NCBI Taxonomy" id="1111068"/>
    <lineage>
        <taxon>Bacteria</taxon>
        <taxon>Bacillati</taxon>
        <taxon>Bacillota</taxon>
        <taxon>Bacilli</taxon>
        <taxon>Bacillales</taxon>
        <taxon>Anoxybacillaceae</taxon>
        <taxon>Geobacillus</taxon>
        <taxon>Geobacillus thermoleovorans group</taxon>
    </lineage>
</organism>
<reference evidence="1 3" key="1">
    <citation type="submission" date="2011-11" db="EMBL/GenBank/DDBJ databases">
        <title>Complete genome sequence of thermophilic Geobacillus thermoleovorans CCB_US3_UF5.</title>
        <authorList>
            <person name="Muhd Sakaff M.K.L."/>
            <person name="Abdul Rahman A.Y."/>
            <person name="Saito J.A."/>
            <person name="Hou S."/>
            <person name="Alam M."/>
        </authorList>
    </citation>
    <scope>NUCLEOTIDE SEQUENCE [LARGE SCALE GENOMIC DNA]</scope>
    <source>
        <strain evidence="1 3">CCB_US3_UF5</strain>
    </source>
</reference>
<evidence type="ECO:0000313" key="3">
    <source>
        <dbReference type="Proteomes" id="UP000005636"/>
    </source>
</evidence>